<dbReference type="Pfam" id="PF01420">
    <property type="entry name" value="Methylase_S"/>
    <property type="match status" value="2"/>
</dbReference>
<evidence type="ECO:0000313" key="7">
    <source>
        <dbReference type="EMBL" id="MBY6277911.1"/>
    </source>
</evidence>
<dbReference type="AlphaFoldDB" id="A0A953LJ39"/>
<name>A0A953LJ39_SYMTR</name>
<evidence type="ECO:0000259" key="6">
    <source>
        <dbReference type="Pfam" id="PF01420"/>
    </source>
</evidence>
<dbReference type="EMBL" id="PIUK01000278">
    <property type="protein sequence ID" value="MBY6277911.1"/>
    <property type="molecule type" value="Genomic_DNA"/>
</dbReference>
<evidence type="ECO:0000256" key="3">
    <source>
        <dbReference type="ARBA" id="ARBA00023125"/>
    </source>
</evidence>
<comment type="caution">
    <text evidence="7">The sequence shown here is derived from an EMBL/GenBank/DDBJ whole genome shotgun (WGS) entry which is preliminary data.</text>
</comment>
<comment type="similarity">
    <text evidence="1">Belongs to the type-I restriction system S methylase family.</text>
</comment>
<feature type="coiled-coil region" evidence="5">
    <location>
        <begin position="446"/>
        <end position="473"/>
    </location>
</feature>
<keyword evidence="3" id="KW-0238">DNA-binding</keyword>
<feature type="domain" description="Type I restriction modification DNA specificity" evidence="6">
    <location>
        <begin position="28"/>
        <end position="207"/>
    </location>
</feature>
<evidence type="ECO:0000256" key="5">
    <source>
        <dbReference type="SAM" id="Coils"/>
    </source>
</evidence>
<reference evidence="7" key="1">
    <citation type="submission" date="2017-11" db="EMBL/GenBank/DDBJ databases">
        <title>Three new genomes from thermophilic consortium.</title>
        <authorList>
            <person name="Quaggio R."/>
            <person name="Amgarten D."/>
            <person name="Setubal J.C."/>
        </authorList>
    </citation>
    <scope>NUCLEOTIDE SEQUENCE</scope>
    <source>
        <strain evidence="7">ZCTH01-B2</strain>
    </source>
</reference>
<evidence type="ECO:0000313" key="8">
    <source>
        <dbReference type="Proteomes" id="UP000732377"/>
    </source>
</evidence>
<proteinExistence type="inferred from homology"/>
<evidence type="ECO:0000256" key="2">
    <source>
        <dbReference type="ARBA" id="ARBA00022747"/>
    </source>
</evidence>
<gene>
    <name evidence="7" type="ORF">CWE10_17290</name>
</gene>
<dbReference type="Gene3D" id="3.90.220.20">
    <property type="entry name" value="DNA methylase specificity domains"/>
    <property type="match status" value="2"/>
</dbReference>
<keyword evidence="2" id="KW-0680">Restriction system</keyword>
<dbReference type="GO" id="GO:0009307">
    <property type="term" value="P:DNA restriction-modification system"/>
    <property type="evidence" value="ECO:0007669"/>
    <property type="project" value="UniProtKB-KW"/>
</dbReference>
<comment type="subunit">
    <text evidence="4">The methyltransferase is composed of M and S polypeptides.</text>
</comment>
<evidence type="ECO:0000256" key="1">
    <source>
        <dbReference type="ARBA" id="ARBA00010923"/>
    </source>
</evidence>
<accession>A0A953LJ39</accession>
<dbReference type="GO" id="GO:0003677">
    <property type="term" value="F:DNA binding"/>
    <property type="evidence" value="ECO:0007669"/>
    <property type="project" value="UniProtKB-KW"/>
</dbReference>
<dbReference type="PANTHER" id="PTHR43140">
    <property type="entry name" value="TYPE-1 RESTRICTION ENZYME ECOKI SPECIFICITY PROTEIN"/>
    <property type="match status" value="1"/>
</dbReference>
<dbReference type="InterPro" id="IPR044946">
    <property type="entry name" value="Restrct_endonuc_typeI_TRD_sf"/>
</dbReference>
<evidence type="ECO:0000256" key="4">
    <source>
        <dbReference type="ARBA" id="ARBA00038652"/>
    </source>
</evidence>
<keyword evidence="5" id="KW-0175">Coiled coil</keyword>
<feature type="domain" description="Type I restriction modification DNA specificity" evidence="6">
    <location>
        <begin position="312"/>
        <end position="463"/>
    </location>
</feature>
<organism evidence="7 8">
    <name type="scientific">Symbiobacterium thermophilum</name>
    <dbReference type="NCBI Taxonomy" id="2734"/>
    <lineage>
        <taxon>Bacteria</taxon>
        <taxon>Bacillati</taxon>
        <taxon>Bacillota</taxon>
        <taxon>Clostridia</taxon>
        <taxon>Eubacteriales</taxon>
        <taxon>Symbiobacteriaceae</taxon>
        <taxon>Symbiobacterium</taxon>
    </lineage>
</organism>
<sequence length="504" mass="57684">MRKKKKKSIEELLEEALVSKEEQPYQVPKNWVWVRLESISNKITDGAHKTPVYTEKGVPFISVKDIDNGKISFENTKFISEDTHLELIKRCHPQKGDILVTKSGTIGRTAVVDTDIPFSLFVSVALIKPIQSIINSKFLSYYLNYAINQIVGKKYIKGSSIQNLHLTEIKKIEVPLPPVDEQNQIVKKLDHLFVKIDKVKQLIDEVKESFELRRAAILDKAIKGKLVEQDTREESATSLLAKVEIEREKLIKEKKLKKKNIEPIKPEEIPYDIPRNWAWVRLEQITDLSDNAIRRGPFGSAITKEMFVPKGENTYKVYEQKNAIQQNAFLGDYYISEEKYNSLISFRVLPGDIIVSCAGTIGKTFIIPDDAPAGIINQALLKIRLNNSVIDNEYFLYLFEALLLKHIHQTAKGSAIKNMVSVDYLKKTLLIPLPPIMEQKRIVEKLNFILDNIKKEQEYIESLESELEILKQSILNKAFRGKLGTNDPTEESVIELLKEVLQSK</sequence>
<dbReference type="InterPro" id="IPR000055">
    <property type="entry name" value="Restrct_endonuc_typeI_TRD"/>
</dbReference>
<dbReference type="RefSeq" id="WP_273381326.1">
    <property type="nucleotide sequence ID" value="NZ_PIUK01000278.1"/>
</dbReference>
<dbReference type="PANTHER" id="PTHR43140:SF1">
    <property type="entry name" value="TYPE I RESTRICTION ENZYME ECOKI SPECIFICITY SUBUNIT"/>
    <property type="match status" value="1"/>
</dbReference>
<dbReference type="InterPro" id="IPR051212">
    <property type="entry name" value="Type-I_RE_S_subunit"/>
</dbReference>
<dbReference type="Proteomes" id="UP000732377">
    <property type="component" value="Unassembled WGS sequence"/>
</dbReference>
<dbReference type="CDD" id="cd17246">
    <property type="entry name" value="RMtype1_S_SonII-TRD2-CR2_like"/>
    <property type="match status" value="1"/>
</dbReference>
<protein>
    <recommendedName>
        <fullName evidence="6">Type I restriction modification DNA specificity domain-containing protein</fullName>
    </recommendedName>
</protein>
<dbReference type="SUPFAM" id="SSF116734">
    <property type="entry name" value="DNA methylase specificity domain"/>
    <property type="match status" value="2"/>
</dbReference>